<evidence type="ECO:0000256" key="6">
    <source>
        <dbReference type="PIRSR" id="PIRSR000027-1"/>
    </source>
</evidence>
<dbReference type="InterPro" id="IPR002321">
    <property type="entry name" value="Cyt_c_II"/>
</dbReference>
<evidence type="ECO:0000256" key="5">
    <source>
        <dbReference type="ARBA" id="ARBA00023004"/>
    </source>
</evidence>
<comment type="PTM">
    <text evidence="7">Binds 1 heme group per subunit.</text>
</comment>
<dbReference type="Proteomes" id="UP000199144">
    <property type="component" value="Unassembled WGS sequence"/>
</dbReference>
<dbReference type="GO" id="GO:0005506">
    <property type="term" value="F:iron ion binding"/>
    <property type="evidence" value="ECO:0007669"/>
    <property type="project" value="InterPro"/>
</dbReference>
<keyword evidence="8" id="KW-0732">Signal</keyword>
<dbReference type="GO" id="GO:0009055">
    <property type="term" value="F:electron transfer activity"/>
    <property type="evidence" value="ECO:0007669"/>
    <property type="project" value="InterPro"/>
</dbReference>
<evidence type="ECO:0000313" key="9">
    <source>
        <dbReference type="EMBL" id="SFL52425.1"/>
    </source>
</evidence>
<feature type="binding site" description="covalent" evidence="7">
    <location>
        <position position="138"/>
    </location>
    <ligand>
        <name>heme c</name>
        <dbReference type="ChEBI" id="CHEBI:61717"/>
    </ligand>
</feature>
<proteinExistence type="predicted"/>
<keyword evidence="3 6" id="KW-0479">Metal-binding</keyword>
<evidence type="ECO:0000256" key="7">
    <source>
        <dbReference type="PIRSR" id="PIRSR000027-2"/>
    </source>
</evidence>
<dbReference type="InterPro" id="IPR012127">
    <property type="entry name" value="Cyt_c_prime"/>
</dbReference>
<reference evidence="9 10" key="1">
    <citation type="submission" date="2016-10" db="EMBL/GenBank/DDBJ databases">
        <authorList>
            <person name="de Groot N.N."/>
        </authorList>
    </citation>
    <scope>NUCLEOTIDE SEQUENCE [LARGE SCALE GENOMIC DNA]</scope>
    <source>
        <strain evidence="9 10">DSM 15283</strain>
    </source>
</reference>
<dbReference type="Gene3D" id="1.20.120.10">
    <property type="entry name" value="Cytochrome c/b562"/>
    <property type="match status" value="1"/>
</dbReference>
<evidence type="ECO:0000256" key="8">
    <source>
        <dbReference type="SAM" id="SignalP"/>
    </source>
</evidence>
<feature type="binding site" description="axial binding residue" evidence="6">
    <location>
        <position position="139"/>
    </location>
    <ligand>
        <name>heme c</name>
        <dbReference type="ChEBI" id="CHEBI:61717"/>
    </ligand>
    <ligandPart>
        <name>Fe</name>
        <dbReference type="ChEBI" id="CHEBI:18248"/>
    </ligandPart>
</feature>
<evidence type="ECO:0000256" key="4">
    <source>
        <dbReference type="ARBA" id="ARBA00022982"/>
    </source>
</evidence>
<feature type="binding site" description="covalent" evidence="7">
    <location>
        <position position="135"/>
    </location>
    <ligand>
        <name>heme c</name>
        <dbReference type="ChEBI" id="CHEBI:61717"/>
    </ligand>
</feature>
<dbReference type="InterPro" id="IPR010980">
    <property type="entry name" value="Cyt_c/b562"/>
</dbReference>
<feature type="signal peptide" evidence="8">
    <location>
        <begin position="1"/>
        <end position="21"/>
    </location>
</feature>
<keyword evidence="1" id="KW-0813">Transport</keyword>
<gene>
    <name evidence="9" type="ORF">SAMN04488042_101556</name>
</gene>
<dbReference type="Pfam" id="PF01322">
    <property type="entry name" value="Cytochrom_C_2"/>
    <property type="match status" value="1"/>
</dbReference>
<sequence length="146" mass="15726">MNRTKHALTILTICAATAALAHGGVKDPDVKARMDAMSAIGKATQTLGDMARGKIPLHQAKARMARDTLSLNAAKIPDLFENPATDPKSEALPAIWEDWSDFAGRAETMEQAALALDFTDRGTLSTTMRDLGATCGGCHKRYRIDK</sequence>
<dbReference type="GO" id="GO:0042597">
    <property type="term" value="C:periplasmic space"/>
    <property type="evidence" value="ECO:0007669"/>
    <property type="project" value="InterPro"/>
</dbReference>
<evidence type="ECO:0000256" key="1">
    <source>
        <dbReference type="ARBA" id="ARBA00022448"/>
    </source>
</evidence>
<organism evidence="9 10">
    <name type="scientific">Shimia aestuarii</name>
    <dbReference type="NCBI Taxonomy" id="254406"/>
    <lineage>
        <taxon>Bacteria</taxon>
        <taxon>Pseudomonadati</taxon>
        <taxon>Pseudomonadota</taxon>
        <taxon>Alphaproteobacteria</taxon>
        <taxon>Rhodobacterales</taxon>
        <taxon>Roseobacteraceae</taxon>
    </lineage>
</organism>
<evidence type="ECO:0000256" key="2">
    <source>
        <dbReference type="ARBA" id="ARBA00022617"/>
    </source>
</evidence>
<accession>A0A1I4IDP7</accession>
<name>A0A1I4IDP7_9RHOB</name>
<dbReference type="PROSITE" id="PS51009">
    <property type="entry name" value="CYTCII"/>
    <property type="match status" value="1"/>
</dbReference>
<keyword evidence="10" id="KW-1185">Reference proteome</keyword>
<dbReference type="GO" id="GO:0022900">
    <property type="term" value="P:electron transport chain"/>
    <property type="evidence" value="ECO:0007669"/>
    <property type="project" value="InterPro"/>
</dbReference>
<dbReference type="SUPFAM" id="SSF47175">
    <property type="entry name" value="Cytochromes"/>
    <property type="match status" value="1"/>
</dbReference>
<dbReference type="GO" id="GO:0020037">
    <property type="term" value="F:heme binding"/>
    <property type="evidence" value="ECO:0007669"/>
    <property type="project" value="InterPro"/>
</dbReference>
<dbReference type="EMBL" id="FOTQ01000001">
    <property type="protein sequence ID" value="SFL52425.1"/>
    <property type="molecule type" value="Genomic_DNA"/>
</dbReference>
<dbReference type="STRING" id="254406.SAMN04488042_101556"/>
<keyword evidence="4" id="KW-0249">Electron transport</keyword>
<keyword evidence="5 6" id="KW-0408">Iron</keyword>
<protein>
    <submittedName>
        <fullName evidence="9">Cytochrome c556</fullName>
    </submittedName>
</protein>
<keyword evidence="2 7" id="KW-0349">Heme</keyword>
<dbReference type="PIRSF" id="PIRSF000027">
    <property type="entry name" value="Cytc_c_prime"/>
    <property type="match status" value="1"/>
</dbReference>
<dbReference type="RefSeq" id="WP_093090650.1">
    <property type="nucleotide sequence ID" value="NZ_FOTQ01000001.1"/>
</dbReference>
<evidence type="ECO:0000313" key="10">
    <source>
        <dbReference type="Proteomes" id="UP000199144"/>
    </source>
</evidence>
<feature type="chain" id="PRO_5011767896" evidence="8">
    <location>
        <begin position="22"/>
        <end position="146"/>
    </location>
</feature>
<evidence type="ECO:0000256" key="3">
    <source>
        <dbReference type="ARBA" id="ARBA00022723"/>
    </source>
</evidence>
<dbReference type="AlphaFoldDB" id="A0A1I4IDP7"/>
<dbReference type="OrthoDB" id="7596534at2"/>